<dbReference type="Pfam" id="PF07859">
    <property type="entry name" value="Abhydrolase_3"/>
    <property type="match status" value="1"/>
</dbReference>
<dbReference type="EMBL" id="JASVWF010000002">
    <property type="protein sequence ID" value="MDL5156797.1"/>
    <property type="molecule type" value="Genomic_DNA"/>
</dbReference>
<feature type="active site" evidence="3">
    <location>
        <position position="155"/>
    </location>
</feature>
<dbReference type="GO" id="GO:0016787">
    <property type="term" value="F:hydrolase activity"/>
    <property type="evidence" value="ECO:0007669"/>
    <property type="project" value="UniProtKB-KW"/>
</dbReference>
<protein>
    <submittedName>
        <fullName evidence="6">Alpha/beta hydrolase</fullName>
    </submittedName>
</protein>
<dbReference type="RefSeq" id="WP_286053164.1">
    <property type="nucleotide sequence ID" value="NZ_JASVWF010000002.1"/>
</dbReference>
<dbReference type="InterPro" id="IPR013094">
    <property type="entry name" value="AB_hydrolase_3"/>
</dbReference>
<evidence type="ECO:0000259" key="5">
    <source>
        <dbReference type="Pfam" id="PF07859"/>
    </source>
</evidence>
<evidence type="ECO:0000256" key="4">
    <source>
        <dbReference type="SAM" id="MobiDB-lite"/>
    </source>
</evidence>
<feature type="region of interest" description="Disordered" evidence="4">
    <location>
        <begin position="43"/>
        <end position="62"/>
    </location>
</feature>
<dbReference type="PANTHER" id="PTHR48081:SF8">
    <property type="entry name" value="ALPHA_BETA HYDROLASE FOLD-3 DOMAIN-CONTAINING PROTEIN-RELATED"/>
    <property type="match status" value="1"/>
</dbReference>
<dbReference type="PANTHER" id="PTHR48081">
    <property type="entry name" value="AB HYDROLASE SUPERFAMILY PROTEIN C4A8.06C"/>
    <property type="match status" value="1"/>
</dbReference>
<gene>
    <name evidence="6" type="ORF">QRT03_12585</name>
</gene>
<dbReference type="InterPro" id="IPR029058">
    <property type="entry name" value="AB_hydrolase_fold"/>
</dbReference>
<keyword evidence="7" id="KW-1185">Reference proteome</keyword>
<dbReference type="InterPro" id="IPR033140">
    <property type="entry name" value="Lipase_GDXG_put_SER_AS"/>
</dbReference>
<evidence type="ECO:0000256" key="2">
    <source>
        <dbReference type="ARBA" id="ARBA00022801"/>
    </source>
</evidence>
<sequence>MTALDPDVAALLERWSDRPAMFADTDTEEGVGAARERFATQMSETVRPASAAPEVRDDGPVPVRVHRPAERTTAALVVHAHGGGWVLGGGDVYDPVAQRLADDTGAVVVAVDYRLAPEHRFPAPLHDVLDGLAWAIDHATEWDADPRRVALAGDSAGANLVAGAALARRDRREPVVGTLLVYPPPDFEGRYASVRENGEGYFLTAGDVVACSKLYLGSANPKGDIRLSPLRAELAGLGPTIVATAGFDPLRDAGAAFAEALTAAGVDARLREHPTLVHGFLGFTGAVPAADDAVAALHREFAALLAA</sequence>
<evidence type="ECO:0000256" key="3">
    <source>
        <dbReference type="PROSITE-ProRule" id="PRU10038"/>
    </source>
</evidence>
<dbReference type="SUPFAM" id="SSF53474">
    <property type="entry name" value="alpha/beta-Hydrolases"/>
    <property type="match status" value="1"/>
</dbReference>
<comment type="caution">
    <text evidence="6">The sequence shown here is derived from an EMBL/GenBank/DDBJ whole genome shotgun (WGS) entry which is preliminary data.</text>
</comment>
<dbReference type="PROSITE" id="PS01174">
    <property type="entry name" value="LIPASE_GDXG_SER"/>
    <property type="match status" value="1"/>
</dbReference>
<organism evidence="6 7">
    <name type="scientific">Actinomycetospora termitidis</name>
    <dbReference type="NCBI Taxonomy" id="3053470"/>
    <lineage>
        <taxon>Bacteria</taxon>
        <taxon>Bacillati</taxon>
        <taxon>Actinomycetota</taxon>
        <taxon>Actinomycetes</taxon>
        <taxon>Pseudonocardiales</taxon>
        <taxon>Pseudonocardiaceae</taxon>
        <taxon>Actinomycetospora</taxon>
    </lineage>
</organism>
<dbReference type="Gene3D" id="3.40.50.1820">
    <property type="entry name" value="alpha/beta hydrolase"/>
    <property type="match status" value="1"/>
</dbReference>
<keyword evidence="2 6" id="KW-0378">Hydrolase</keyword>
<accession>A0ABT7MAD3</accession>
<dbReference type="InterPro" id="IPR050300">
    <property type="entry name" value="GDXG_lipolytic_enzyme"/>
</dbReference>
<evidence type="ECO:0000313" key="7">
    <source>
        <dbReference type="Proteomes" id="UP001231924"/>
    </source>
</evidence>
<dbReference type="Proteomes" id="UP001231924">
    <property type="component" value="Unassembled WGS sequence"/>
</dbReference>
<feature type="domain" description="Alpha/beta hydrolase fold-3" evidence="5">
    <location>
        <begin position="77"/>
        <end position="281"/>
    </location>
</feature>
<reference evidence="6 7" key="1">
    <citation type="submission" date="2023-06" db="EMBL/GenBank/DDBJ databases">
        <title>Actinomycetospora Odt1-22.</title>
        <authorList>
            <person name="Supong K."/>
        </authorList>
    </citation>
    <scope>NUCLEOTIDE SEQUENCE [LARGE SCALE GENOMIC DNA]</scope>
    <source>
        <strain evidence="6 7">Odt1-22</strain>
    </source>
</reference>
<name>A0ABT7MAD3_9PSEU</name>
<evidence type="ECO:0000256" key="1">
    <source>
        <dbReference type="ARBA" id="ARBA00010515"/>
    </source>
</evidence>
<proteinExistence type="inferred from homology"/>
<evidence type="ECO:0000313" key="6">
    <source>
        <dbReference type="EMBL" id="MDL5156797.1"/>
    </source>
</evidence>
<comment type="similarity">
    <text evidence="1">Belongs to the 'GDXG' lipolytic enzyme family.</text>
</comment>